<dbReference type="EMBL" id="JAAGKO020000023">
    <property type="protein sequence ID" value="MDI5964345.1"/>
    <property type="molecule type" value="Genomic_DNA"/>
</dbReference>
<dbReference type="AlphaFoldDB" id="A0AA90GYV0"/>
<reference evidence="3 4" key="1">
    <citation type="submission" date="2023-05" db="EMBL/GenBank/DDBJ databases">
        <title>Streptantibioticus silvisoli sp. nov., acidotolerant actinomycetes 1 from pine litter.</title>
        <authorList>
            <person name="Swiecimska M."/>
            <person name="Golinska P."/>
            <person name="Sangal V."/>
            <person name="Wachnowicz B."/>
            <person name="Goodfellow M."/>
        </authorList>
    </citation>
    <scope>NUCLEOTIDE SEQUENCE</scope>
    <source>
        <strain evidence="3">SL13</strain>
        <strain evidence="2 4">SL54</strain>
    </source>
</reference>
<dbReference type="Pfam" id="PF19474">
    <property type="entry name" value="DUF6011"/>
    <property type="match status" value="1"/>
</dbReference>
<sequence length="81" mass="8585">MRQDSPGDPSPDDAFPDDPSLLPGPPPGQRALVTCRLCGRPLTGRAARLRGVGDGCLAKLHERTAPRPPEQPVEQDPLPGI</sequence>
<evidence type="ECO:0000313" key="4">
    <source>
        <dbReference type="Proteomes" id="UP001156398"/>
    </source>
</evidence>
<dbReference type="InterPro" id="IPR046053">
    <property type="entry name" value="DUF6011"/>
</dbReference>
<gene>
    <name evidence="2" type="ORF">POF43_016725</name>
    <name evidence="3" type="ORF">POF50_006470</name>
</gene>
<evidence type="ECO:0000313" key="2">
    <source>
        <dbReference type="EMBL" id="MDI5964345.1"/>
    </source>
</evidence>
<evidence type="ECO:0000256" key="1">
    <source>
        <dbReference type="SAM" id="MobiDB-lite"/>
    </source>
</evidence>
<feature type="region of interest" description="Disordered" evidence="1">
    <location>
        <begin position="61"/>
        <end position="81"/>
    </location>
</feature>
<dbReference type="EMBL" id="JABXJJ020000007">
    <property type="protein sequence ID" value="MDI5968991.1"/>
    <property type="molecule type" value="Genomic_DNA"/>
</dbReference>
<comment type="caution">
    <text evidence="3">The sequence shown here is derived from an EMBL/GenBank/DDBJ whole genome shotgun (WGS) entry which is preliminary data.</text>
</comment>
<feature type="region of interest" description="Disordered" evidence="1">
    <location>
        <begin position="1"/>
        <end position="29"/>
    </location>
</feature>
<protein>
    <submittedName>
        <fullName evidence="3">DUF6011 domain-containing protein</fullName>
    </submittedName>
</protein>
<evidence type="ECO:0000313" key="3">
    <source>
        <dbReference type="EMBL" id="MDI5968991.1"/>
    </source>
</evidence>
<dbReference type="Proteomes" id="UP001156398">
    <property type="component" value="Unassembled WGS sequence"/>
</dbReference>
<dbReference type="RefSeq" id="WP_271318890.1">
    <property type="nucleotide sequence ID" value="NZ_JAAGKO020000023.1"/>
</dbReference>
<organism evidence="3">
    <name type="scientific">Streptantibioticus silvisoli</name>
    <dbReference type="NCBI Taxonomy" id="2705255"/>
    <lineage>
        <taxon>Bacteria</taxon>
        <taxon>Bacillati</taxon>
        <taxon>Actinomycetota</taxon>
        <taxon>Actinomycetes</taxon>
        <taxon>Kitasatosporales</taxon>
        <taxon>Streptomycetaceae</taxon>
        <taxon>Streptantibioticus</taxon>
    </lineage>
</organism>
<name>A0AA90GYV0_9ACTN</name>
<proteinExistence type="predicted"/>
<accession>A0AA90GYV0</accession>
<keyword evidence="4" id="KW-1185">Reference proteome</keyword>